<accession>A0A4Y6PR36</accession>
<keyword evidence="1 5" id="KW-0808">Transferase</keyword>
<gene>
    <name evidence="5" type="ORF">FIV42_05720</name>
</gene>
<evidence type="ECO:0000259" key="4">
    <source>
        <dbReference type="Pfam" id="PF01515"/>
    </source>
</evidence>
<feature type="domain" description="Phosphate acetyl/butaryl transferase" evidence="4">
    <location>
        <begin position="46"/>
        <end position="358"/>
    </location>
</feature>
<sequence>MRQPNCAPMGRFGRPRQPTHVIPNRTDREDSMTTGIQSLFDAFLTADHRPHRIVFPDGHDPRIVSAAAYAGSKDWVRPVLLGSRSEIEQVADDAGASLEAVEILDPEESRQFDDYAIDFAERRGIPLHTARCMTTVPFYFAAMMLCSEDVDAMIAGAQCSSQEILMATDLVVGTRDDVYTPSSFVVMQIPGYAGPEGELLVLADCVVNPEPDCDTLADIALATADTAEAVLDWDARVAMLSHSTHGHPLEPRAEHVSKAVDIVRRRAPGLKIDGELQLDAALNLAVAQKKLPFASTVAGNANVLIFPDMNAGNIAIKMAHELAGATLCGPVLQGFAETIGLVSRGATTRDILGTIALTGAYATARKRPLPRIVNGTGVGVDARAAAGPGWSPRVVRV</sequence>
<dbReference type="PANTHER" id="PTHR43356:SF3">
    <property type="entry name" value="PHOSPHATE ACETYLTRANSFERASE"/>
    <property type="match status" value="1"/>
</dbReference>
<dbReference type="InterPro" id="IPR002505">
    <property type="entry name" value="PTA_PTB"/>
</dbReference>
<evidence type="ECO:0000256" key="1">
    <source>
        <dbReference type="ARBA" id="ARBA00022679"/>
    </source>
</evidence>
<dbReference type="Gene3D" id="3.40.50.10750">
    <property type="entry name" value="Isocitrate/Isopropylmalate dehydrogenase-like"/>
    <property type="match status" value="1"/>
</dbReference>
<dbReference type="AlphaFoldDB" id="A0A4Y6PR36"/>
<dbReference type="InterPro" id="IPR042112">
    <property type="entry name" value="P_AcTrfase_dom2"/>
</dbReference>
<evidence type="ECO:0000256" key="3">
    <source>
        <dbReference type="SAM" id="MobiDB-lite"/>
    </source>
</evidence>
<dbReference type="GO" id="GO:0016746">
    <property type="term" value="F:acyltransferase activity"/>
    <property type="evidence" value="ECO:0007669"/>
    <property type="project" value="UniProtKB-KW"/>
</dbReference>
<keyword evidence="2" id="KW-0012">Acyltransferase</keyword>
<organism evidence="5 6">
    <name type="scientific">Persicimonas caeni</name>
    <dbReference type="NCBI Taxonomy" id="2292766"/>
    <lineage>
        <taxon>Bacteria</taxon>
        <taxon>Deltaproteobacteria</taxon>
        <taxon>Bradymonadales</taxon>
        <taxon>Bradymonadaceae</taxon>
        <taxon>Persicimonas</taxon>
    </lineage>
</organism>
<evidence type="ECO:0000256" key="2">
    <source>
        <dbReference type="ARBA" id="ARBA00023315"/>
    </source>
</evidence>
<accession>A0A5B8Y607</accession>
<dbReference type="EMBL" id="CP041186">
    <property type="protein sequence ID" value="QDG50245.1"/>
    <property type="molecule type" value="Genomic_DNA"/>
</dbReference>
<name>A0A4Y6PR36_PERCE</name>
<dbReference type="InterPro" id="IPR050500">
    <property type="entry name" value="Phos_Acetyltrans/Butyryltrans"/>
</dbReference>
<evidence type="ECO:0000313" key="5">
    <source>
        <dbReference type="EMBL" id="QDG50245.1"/>
    </source>
</evidence>
<dbReference type="Proteomes" id="UP000315995">
    <property type="component" value="Chromosome"/>
</dbReference>
<dbReference type="SUPFAM" id="SSF53659">
    <property type="entry name" value="Isocitrate/Isopropylmalate dehydrogenase-like"/>
    <property type="match status" value="1"/>
</dbReference>
<keyword evidence="6" id="KW-1185">Reference proteome</keyword>
<evidence type="ECO:0000313" key="6">
    <source>
        <dbReference type="Proteomes" id="UP000315995"/>
    </source>
</evidence>
<dbReference type="PANTHER" id="PTHR43356">
    <property type="entry name" value="PHOSPHATE ACETYLTRANSFERASE"/>
    <property type="match status" value="1"/>
</dbReference>
<feature type="region of interest" description="Disordered" evidence="3">
    <location>
        <begin position="1"/>
        <end position="28"/>
    </location>
</feature>
<dbReference type="InterPro" id="IPR042113">
    <property type="entry name" value="P_AcTrfase_dom1"/>
</dbReference>
<dbReference type="OrthoDB" id="9805787at2"/>
<proteinExistence type="predicted"/>
<dbReference type="Gene3D" id="3.40.50.10950">
    <property type="match status" value="1"/>
</dbReference>
<dbReference type="Pfam" id="PF01515">
    <property type="entry name" value="PTA_PTB"/>
    <property type="match status" value="1"/>
</dbReference>
<reference evidence="5 6" key="1">
    <citation type="submission" date="2019-06" db="EMBL/GenBank/DDBJ databases">
        <title>Persicimonas caeni gen. nov., sp. nov., a predatory bacterium isolated from solar saltern.</title>
        <authorList>
            <person name="Wang S."/>
        </authorList>
    </citation>
    <scope>NUCLEOTIDE SEQUENCE [LARGE SCALE GENOMIC DNA]</scope>
    <source>
        <strain evidence="5 6">YN101</strain>
    </source>
</reference>
<protein>
    <submittedName>
        <fullName evidence="5">Phosphate acetyltransferase</fullName>
    </submittedName>
</protein>